<dbReference type="eggNOG" id="COG0596">
    <property type="taxonomic scope" value="Bacteria"/>
</dbReference>
<proteinExistence type="predicted"/>
<dbReference type="Proteomes" id="UP000001302">
    <property type="component" value="Chromosome"/>
</dbReference>
<sequence>MPLNYLFFFGLGIIGVLIVWSVWLSRKATREMPAAGEMFDTSLGTLHALVKGEEVPKGPPPMILIHGSMTNALDMDIDLSGRFQDTRRLFIPDRPGHGFSERPQDGWRLDVQAAMIHEAASKAGISRPIVLGQSFGGAVALRYALDYPDDVAGLVLVAPVTHPWPGGVTWYNRVGLNPYYGWLFRRTFIPLYARFGAKRAVERSLRGSALTSRYHQRTRVALTFRPKTFHANNEDITRLYEQLYAQSRRYDEITIPCEALAGTHDMTVVTTVHARAMRQAMQGFKLTVIDGGGHALHHQYPEAVATAVTRLDARVAAAARSPLQGAFRRLVSVFPGSAQG</sequence>
<dbReference type="KEGG" id="pbr:PB2503_13219"/>
<dbReference type="RefSeq" id="WP_013301655.1">
    <property type="nucleotide sequence ID" value="NC_014414.1"/>
</dbReference>
<dbReference type="Gene3D" id="3.40.50.1820">
    <property type="entry name" value="alpha/beta hydrolase"/>
    <property type="match status" value="1"/>
</dbReference>
<dbReference type="STRING" id="314260.PB2503_13219"/>
<dbReference type="PANTHER" id="PTHR43798:SF33">
    <property type="entry name" value="HYDROLASE, PUTATIVE (AFU_ORTHOLOGUE AFUA_2G14860)-RELATED"/>
    <property type="match status" value="1"/>
</dbReference>
<dbReference type="PRINTS" id="PR00111">
    <property type="entry name" value="ABHYDROLASE"/>
</dbReference>
<dbReference type="SUPFAM" id="SSF53474">
    <property type="entry name" value="alpha/beta-Hydrolases"/>
    <property type="match status" value="1"/>
</dbReference>
<keyword evidence="1" id="KW-0472">Membrane</keyword>
<dbReference type="InterPro" id="IPR000639">
    <property type="entry name" value="Epox_hydrolase-like"/>
</dbReference>
<accession>E0TGS2</accession>
<dbReference type="PANTHER" id="PTHR43798">
    <property type="entry name" value="MONOACYLGLYCEROL LIPASE"/>
    <property type="match status" value="1"/>
</dbReference>
<protein>
    <submittedName>
        <fullName evidence="3">Putative esterase</fullName>
    </submittedName>
</protein>
<evidence type="ECO:0000313" key="4">
    <source>
        <dbReference type="Proteomes" id="UP000001302"/>
    </source>
</evidence>
<feature type="transmembrane region" description="Helical" evidence="1">
    <location>
        <begin position="6"/>
        <end position="24"/>
    </location>
</feature>
<dbReference type="InterPro" id="IPR050266">
    <property type="entry name" value="AB_hydrolase_sf"/>
</dbReference>
<organism evidence="3 4">
    <name type="scientific">Parvularcula bermudensis (strain ATCC BAA-594 / HTCC2503 / KCTC 12087)</name>
    <dbReference type="NCBI Taxonomy" id="314260"/>
    <lineage>
        <taxon>Bacteria</taxon>
        <taxon>Pseudomonadati</taxon>
        <taxon>Pseudomonadota</taxon>
        <taxon>Alphaproteobacteria</taxon>
        <taxon>Parvularculales</taxon>
        <taxon>Parvularculaceae</taxon>
        <taxon>Parvularcula</taxon>
    </lineage>
</organism>
<evidence type="ECO:0000313" key="3">
    <source>
        <dbReference type="EMBL" id="ADM10681.1"/>
    </source>
</evidence>
<reference evidence="3 4" key="2">
    <citation type="journal article" date="2011" name="J. Bacteriol.">
        <title>Complete genome sequence of strain HTCC2503T of Parvularcula bermudensis, the type species of the order "Parvularculales" in the class Alphaproteobacteria.</title>
        <authorList>
            <person name="Oh H.M."/>
            <person name="Kang I."/>
            <person name="Vergin K.L."/>
            <person name="Kang D."/>
            <person name="Rhee K.H."/>
            <person name="Giovannoni S.J."/>
            <person name="Cho J.C."/>
        </authorList>
    </citation>
    <scope>NUCLEOTIDE SEQUENCE [LARGE SCALE GENOMIC DNA]</scope>
    <source>
        <strain evidence="4">ATCC BAA-594 / HTCC2503 / KCTC 12087</strain>
    </source>
</reference>
<dbReference type="HOGENOM" id="CLU_020336_13_0_5"/>
<reference evidence="4" key="1">
    <citation type="submission" date="2010-08" db="EMBL/GenBank/DDBJ databases">
        <title>Genome sequence of Parvularcula bermudensis HTCC2503.</title>
        <authorList>
            <person name="Kang D.-M."/>
            <person name="Oh H.-M."/>
            <person name="Cho J.-C."/>
        </authorList>
    </citation>
    <scope>NUCLEOTIDE SEQUENCE [LARGE SCALE GENOMIC DNA]</scope>
    <source>
        <strain evidence="4">ATCC BAA-594 / HTCC2503 / KCTC 12087</strain>
    </source>
</reference>
<evidence type="ECO:0000256" key="1">
    <source>
        <dbReference type="SAM" id="Phobius"/>
    </source>
</evidence>
<dbReference type="InterPro" id="IPR029058">
    <property type="entry name" value="AB_hydrolase_fold"/>
</dbReference>
<keyword evidence="1" id="KW-0812">Transmembrane</keyword>
<dbReference type="GO" id="GO:0003824">
    <property type="term" value="F:catalytic activity"/>
    <property type="evidence" value="ECO:0007669"/>
    <property type="project" value="InterPro"/>
</dbReference>
<evidence type="ECO:0000259" key="2">
    <source>
        <dbReference type="Pfam" id="PF12697"/>
    </source>
</evidence>
<dbReference type="OrthoDB" id="9815441at2"/>
<keyword evidence="1" id="KW-1133">Transmembrane helix</keyword>
<name>E0TGS2_PARBH</name>
<dbReference type="AlphaFoldDB" id="E0TGS2"/>
<gene>
    <name evidence="3" type="ordered locus">PB2503_13219</name>
</gene>
<dbReference type="EMBL" id="CP002156">
    <property type="protein sequence ID" value="ADM10681.1"/>
    <property type="molecule type" value="Genomic_DNA"/>
</dbReference>
<dbReference type="PRINTS" id="PR00412">
    <property type="entry name" value="EPOXHYDRLASE"/>
</dbReference>
<dbReference type="GO" id="GO:0016020">
    <property type="term" value="C:membrane"/>
    <property type="evidence" value="ECO:0007669"/>
    <property type="project" value="TreeGrafter"/>
</dbReference>
<dbReference type="Pfam" id="PF12697">
    <property type="entry name" value="Abhydrolase_6"/>
    <property type="match status" value="1"/>
</dbReference>
<keyword evidence="4" id="KW-1185">Reference proteome</keyword>
<dbReference type="InterPro" id="IPR000073">
    <property type="entry name" value="AB_hydrolase_1"/>
</dbReference>
<feature type="domain" description="AB hydrolase-1" evidence="2">
    <location>
        <begin position="63"/>
        <end position="306"/>
    </location>
</feature>